<proteinExistence type="inferred from homology"/>
<evidence type="ECO:0000313" key="2">
    <source>
        <dbReference type="EMBL" id="EOA87830.1"/>
    </source>
</evidence>
<dbReference type="OrthoDB" id="5396at2759"/>
<sequence length="602" mass="66292">MSANFLHMLENMQKRSNRTIEDLRDSDDQLAGMDGMELRGWAQANPTAPSRDLKDPVGQTLLAAFNGEFDALKNYCEMMIKQLGGDDTARETVRQDVYSKHWGPTRTPIYAMLLPALHMLPANKQELLGIAKYLVNDLKVPVDGRDVLGSTALFWAISTKPYVQPEYAQLLFDAGGSVNAKNRFNATAASEIAQADIHGDTTKNVQMMKWYVQHGGDVDNKDTDGMSVKILVEMMRKKVPDMARVIQEGRGERKEGECATCGRAMMRLDPNGSASTFPKRAALPHSAGTPPGNAWFWGGGDELGRLNLLTPQRTLKTVQESVQTGESISLDLPLNEPSPTLFGRQPLQHRIRPIGKGAYDDEVSYNTQSSSQWDGFRHFAHPVYECHYNGVVSDDIMGSVEQDGGKDAPGRSRKLGIDAWAKKGIIGRGVLLDVYAWARKQDKEYDTFAAHAITTEDLQACAKSQGTELRTADILLVRTGWLATYNALSAAQKSERSKLAVHEHFYAGLAADDAMKDFLHDGYFAAAATDNANFEVWPPESFEASLHACMLSLWGMPIGELWDFEGLAKRCESEQRRSFLLVSKPGDVPGGVGSAPNAVAIF</sequence>
<dbReference type="Pfam" id="PF04199">
    <property type="entry name" value="Cyclase"/>
    <property type="match status" value="1"/>
</dbReference>
<dbReference type="SUPFAM" id="SSF102198">
    <property type="entry name" value="Putative cyclase"/>
    <property type="match status" value="1"/>
</dbReference>
<dbReference type="GO" id="GO:0004061">
    <property type="term" value="F:arylformamidase activity"/>
    <property type="evidence" value="ECO:0007669"/>
    <property type="project" value="InterPro"/>
</dbReference>
<dbReference type="InterPro" id="IPR007325">
    <property type="entry name" value="KFase/CYL"/>
</dbReference>
<dbReference type="PANTHER" id="PTHR34861">
    <property type="match status" value="1"/>
</dbReference>
<evidence type="ECO:0000256" key="1">
    <source>
        <dbReference type="ARBA" id="ARBA00007865"/>
    </source>
</evidence>
<keyword evidence="3" id="KW-1185">Reference proteome</keyword>
<reference evidence="2 3" key="2">
    <citation type="journal article" date="2013" name="PLoS Genet.">
        <title>Comparative genome structure, secondary metabolite, and effector coding capacity across Cochliobolus pathogens.</title>
        <authorList>
            <person name="Condon B.J."/>
            <person name="Leng Y."/>
            <person name="Wu D."/>
            <person name="Bushley K.E."/>
            <person name="Ohm R.A."/>
            <person name="Otillar R."/>
            <person name="Martin J."/>
            <person name="Schackwitz W."/>
            <person name="Grimwood J."/>
            <person name="MohdZainudin N."/>
            <person name="Xue C."/>
            <person name="Wang R."/>
            <person name="Manning V.A."/>
            <person name="Dhillon B."/>
            <person name="Tu Z.J."/>
            <person name="Steffenson B.J."/>
            <person name="Salamov A."/>
            <person name="Sun H."/>
            <person name="Lowry S."/>
            <person name="LaButti K."/>
            <person name="Han J."/>
            <person name="Copeland A."/>
            <person name="Lindquist E."/>
            <person name="Barry K."/>
            <person name="Schmutz J."/>
            <person name="Baker S.E."/>
            <person name="Ciuffetti L.M."/>
            <person name="Grigoriev I.V."/>
            <person name="Zhong S."/>
            <person name="Turgeon B.G."/>
        </authorList>
    </citation>
    <scope>NUCLEOTIDE SEQUENCE [LARGE SCALE GENOMIC DNA]</scope>
    <source>
        <strain evidence="3">28A</strain>
    </source>
</reference>
<dbReference type="EMBL" id="KB908570">
    <property type="protein sequence ID" value="EOA87830.1"/>
    <property type="molecule type" value="Genomic_DNA"/>
</dbReference>
<organism evidence="2 3">
    <name type="scientific">Exserohilum turcicum (strain 28A)</name>
    <name type="common">Northern leaf blight fungus</name>
    <name type="synonym">Setosphaeria turcica</name>
    <dbReference type="NCBI Taxonomy" id="671987"/>
    <lineage>
        <taxon>Eukaryota</taxon>
        <taxon>Fungi</taxon>
        <taxon>Dikarya</taxon>
        <taxon>Ascomycota</taxon>
        <taxon>Pezizomycotina</taxon>
        <taxon>Dothideomycetes</taxon>
        <taxon>Pleosporomycetidae</taxon>
        <taxon>Pleosporales</taxon>
        <taxon>Pleosporineae</taxon>
        <taxon>Pleosporaceae</taxon>
        <taxon>Exserohilum</taxon>
    </lineage>
</organism>
<dbReference type="SUPFAM" id="SSF48403">
    <property type="entry name" value="Ankyrin repeat"/>
    <property type="match status" value="1"/>
</dbReference>
<dbReference type="RefSeq" id="XP_008024691.1">
    <property type="nucleotide sequence ID" value="XM_008026500.1"/>
</dbReference>
<dbReference type="HOGENOM" id="CLU_450523_0_0_1"/>
<protein>
    <submittedName>
        <fullName evidence="2">Uncharacterized protein</fullName>
    </submittedName>
</protein>
<dbReference type="GeneID" id="19401516"/>
<dbReference type="InterPro" id="IPR036770">
    <property type="entry name" value="Ankyrin_rpt-contain_sf"/>
</dbReference>
<gene>
    <name evidence="2" type="ORF">SETTUDRAFT_177105</name>
</gene>
<dbReference type="Gene3D" id="1.25.40.20">
    <property type="entry name" value="Ankyrin repeat-containing domain"/>
    <property type="match status" value="1"/>
</dbReference>
<dbReference type="Gene3D" id="3.50.30.50">
    <property type="entry name" value="Putative cyclase"/>
    <property type="match status" value="1"/>
</dbReference>
<evidence type="ECO:0000313" key="3">
    <source>
        <dbReference type="Proteomes" id="UP000016935"/>
    </source>
</evidence>
<dbReference type="AlphaFoldDB" id="R0ISK7"/>
<dbReference type="STRING" id="671987.R0ISK7"/>
<comment type="similarity">
    <text evidence="1">Belongs to the Cyclase 1 superfamily.</text>
</comment>
<dbReference type="Proteomes" id="UP000016935">
    <property type="component" value="Unassembled WGS sequence"/>
</dbReference>
<dbReference type="GO" id="GO:0019441">
    <property type="term" value="P:L-tryptophan catabolic process to kynurenine"/>
    <property type="evidence" value="ECO:0007669"/>
    <property type="project" value="InterPro"/>
</dbReference>
<dbReference type="eggNOG" id="ENOG502QTM1">
    <property type="taxonomic scope" value="Eukaryota"/>
</dbReference>
<dbReference type="InterPro" id="IPR037175">
    <property type="entry name" value="KFase_sf"/>
</dbReference>
<accession>R0ISK7</accession>
<name>R0ISK7_EXST2</name>
<dbReference type="PANTHER" id="PTHR34861:SF10">
    <property type="entry name" value="CYCLASE"/>
    <property type="match status" value="1"/>
</dbReference>
<reference evidence="2 3" key="1">
    <citation type="journal article" date="2012" name="PLoS Pathog.">
        <title>Diverse lifestyles and strategies of plant pathogenesis encoded in the genomes of eighteen Dothideomycetes fungi.</title>
        <authorList>
            <person name="Ohm R.A."/>
            <person name="Feau N."/>
            <person name="Henrissat B."/>
            <person name="Schoch C.L."/>
            <person name="Horwitz B.A."/>
            <person name="Barry K.W."/>
            <person name="Condon B.J."/>
            <person name="Copeland A.C."/>
            <person name="Dhillon B."/>
            <person name="Glaser F."/>
            <person name="Hesse C.N."/>
            <person name="Kosti I."/>
            <person name="LaButti K."/>
            <person name="Lindquist E.A."/>
            <person name="Lucas S."/>
            <person name="Salamov A.A."/>
            <person name="Bradshaw R.E."/>
            <person name="Ciuffetti L."/>
            <person name="Hamelin R.C."/>
            <person name="Kema G.H.J."/>
            <person name="Lawrence C."/>
            <person name="Scott J.A."/>
            <person name="Spatafora J.W."/>
            <person name="Turgeon B.G."/>
            <person name="de Wit P.J.G.M."/>
            <person name="Zhong S."/>
            <person name="Goodwin S.B."/>
            <person name="Grigoriev I.V."/>
        </authorList>
    </citation>
    <scope>NUCLEOTIDE SEQUENCE [LARGE SCALE GENOMIC DNA]</scope>
    <source>
        <strain evidence="3">28A</strain>
    </source>
</reference>